<dbReference type="OrthoDB" id="6398264at2"/>
<organism evidence="1 2">
    <name type="scientific">Rheinheimera mesophila</name>
    <dbReference type="NCBI Taxonomy" id="1547515"/>
    <lineage>
        <taxon>Bacteria</taxon>
        <taxon>Pseudomonadati</taxon>
        <taxon>Pseudomonadota</taxon>
        <taxon>Gammaproteobacteria</taxon>
        <taxon>Chromatiales</taxon>
        <taxon>Chromatiaceae</taxon>
        <taxon>Rheinheimera</taxon>
    </lineage>
</organism>
<comment type="caution">
    <text evidence="1">The sequence shown here is derived from an EMBL/GenBank/DDBJ whole genome shotgun (WGS) entry which is preliminary data.</text>
</comment>
<evidence type="ECO:0000313" key="1">
    <source>
        <dbReference type="EMBL" id="RRJ20368.1"/>
    </source>
</evidence>
<sequence>MISKHLIPAIGLLLLASCTQLNHLDIFSLQQQELQSLLLERLEQQQGKGKMLGLPLTLTVRQLDLQLAPENKQQVELKLAIGAEVDALFKPLYTDLNLHLSALPYFDDEKNAIYLKNLTILDSSVGSGSSQLKLAPLSNEAKVILAQLLDRQPVYQLDCSKVTEKVLCGMPLTLVLQPGELLLKPNYPAP</sequence>
<dbReference type="Gene3D" id="3.15.10.40">
    <property type="entry name" value="Uncharacterised protein PF07273, DUF1439"/>
    <property type="match status" value="1"/>
</dbReference>
<keyword evidence="2" id="KW-1185">Reference proteome</keyword>
<dbReference type="InterPro" id="IPR010835">
    <property type="entry name" value="DUF1439"/>
</dbReference>
<dbReference type="AlphaFoldDB" id="A0A3P3QGW4"/>
<dbReference type="EMBL" id="RRCF01000003">
    <property type="protein sequence ID" value="RRJ20368.1"/>
    <property type="molecule type" value="Genomic_DNA"/>
</dbReference>
<dbReference type="Proteomes" id="UP000276260">
    <property type="component" value="Unassembled WGS sequence"/>
</dbReference>
<gene>
    <name evidence="1" type="ORF">EIK76_12665</name>
</gene>
<dbReference type="PROSITE" id="PS51257">
    <property type="entry name" value="PROKAR_LIPOPROTEIN"/>
    <property type="match status" value="1"/>
</dbReference>
<reference evidence="1 2" key="1">
    <citation type="submission" date="2018-11" db="EMBL/GenBank/DDBJ databases">
        <title>Draft genome analysis of Rheinheimera mesophila isolated from an industrial waste site.</title>
        <authorList>
            <person name="Yu Q."/>
            <person name="Qi Y."/>
            <person name="Zhang H."/>
            <person name="Lu Y."/>
            <person name="Pu J."/>
        </authorList>
    </citation>
    <scope>NUCLEOTIDE SEQUENCE [LARGE SCALE GENOMIC DNA]</scope>
    <source>
        <strain evidence="1 2">IITR13</strain>
    </source>
</reference>
<name>A0A3P3QGW4_9GAMM</name>
<dbReference type="Pfam" id="PF07273">
    <property type="entry name" value="DUF1439"/>
    <property type="match status" value="1"/>
</dbReference>
<protein>
    <submittedName>
        <fullName evidence="1">DUF1439 domain-containing protein</fullName>
    </submittedName>
</protein>
<evidence type="ECO:0000313" key="2">
    <source>
        <dbReference type="Proteomes" id="UP000276260"/>
    </source>
</evidence>
<proteinExistence type="predicted"/>
<dbReference type="RefSeq" id="WP_046521494.1">
    <property type="nucleotide sequence ID" value="NZ_LAVS01000097.1"/>
</dbReference>
<accession>A0A3P3QGW4</accession>